<accession>A0A438I0Q9</accession>
<dbReference type="EMBL" id="QGNW01000156">
    <property type="protein sequence ID" value="RVW90314.1"/>
    <property type="molecule type" value="Genomic_DNA"/>
</dbReference>
<dbReference type="Gene3D" id="2.60.60.20">
    <property type="entry name" value="PLAT/LH2 domain"/>
    <property type="match status" value="1"/>
</dbReference>
<dbReference type="InterPro" id="IPR001024">
    <property type="entry name" value="PLAT/LH2_dom"/>
</dbReference>
<dbReference type="PANTHER" id="PTHR31718">
    <property type="entry name" value="PLAT DOMAIN-CONTAINING PROTEIN"/>
    <property type="match status" value="1"/>
</dbReference>
<dbReference type="PANTHER" id="PTHR31718:SF47">
    <property type="entry name" value="OS06G0206401 PROTEIN"/>
    <property type="match status" value="1"/>
</dbReference>
<dbReference type="AlphaFoldDB" id="A0A438I0Q9"/>
<reference evidence="3 4" key="1">
    <citation type="journal article" date="2018" name="PLoS Genet.">
        <title>Population sequencing reveals clonal diversity and ancestral inbreeding in the grapevine cultivar Chardonnay.</title>
        <authorList>
            <person name="Roach M.J."/>
            <person name="Johnson D.L."/>
            <person name="Bohlmann J."/>
            <person name="van Vuuren H.J."/>
            <person name="Jones S.J."/>
            <person name="Pretorius I.S."/>
            <person name="Schmidt S.A."/>
            <person name="Borneman A.R."/>
        </authorList>
    </citation>
    <scope>NUCLEOTIDE SEQUENCE [LARGE SCALE GENOMIC DNA]</scope>
    <source>
        <strain evidence="4">cv. Chardonnay</strain>
        <tissue evidence="3">Leaf</tissue>
    </source>
</reference>
<name>A0A438I0Q9_VITVI</name>
<proteinExistence type="predicted"/>
<organism evidence="3 4">
    <name type="scientific">Vitis vinifera</name>
    <name type="common">Grape</name>
    <dbReference type="NCBI Taxonomy" id="29760"/>
    <lineage>
        <taxon>Eukaryota</taxon>
        <taxon>Viridiplantae</taxon>
        <taxon>Streptophyta</taxon>
        <taxon>Embryophyta</taxon>
        <taxon>Tracheophyta</taxon>
        <taxon>Spermatophyta</taxon>
        <taxon>Magnoliopsida</taxon>
        <taxon>eudicotyledons</taxon>
        <taxon>Gunneridae</taxon>
        <taxon>Pentapetalae</taxon>
        <taxon>rosids</taxon>
        <taxon>Vitales</taxon>
        <taxon>Vitaceae</taxon>
        <taxon>Viteae</taxon>
        <taxon>Vitis</taxon>
    </lineage>
</organism>
<evidence type="ECO:0000313" key="3">
    <source>
        <dbReference type="EMBL" id="RVW90314.1"/>
    </source>
</evidence>
<evidence type="ECO:0000313" key="4">
    <source>
        <dbReference type="Proteomes" id="UP000288805"/>
    </source>
</evidence>
<sequence length="212" mass="23216">MQSITLLYIKRALPFTNQISKFECIDWEMEIEKRSGQLCLFILVIILSYSSPGNSNSVRQLRVRPICKTGSAPKAGTDSNISITLSDPGGKSVRVSDLESWGLMGSNHNYYERGNMDVFSGRGPCIGAPICRLNLTSDGSGEHHGWYCDYVEVTATGPHMPCGQTIFYVDQWLASDAPPYQLTAVVDGCRLENIAAKSGRLVLRNSLGSASM</sequence>
<evidence type="ECO:0000256" key="1">
    <source>
        <dbReference type="PROSITE-ProRule" id="PRU00152"/>
    </source>
</evidence>
<gene>
    <name evidence="3" type="primary">PLAT2_0</name>
    <name evidence="3" type="ORF">CK203_036742</name>
</gene>
<comment type="caution">
    <text evidence="1">Lacks conserved residue(s) required for the propagation of feature annotation.</text>
</comment>
<dbReference type="SUPFAM" id="SSF49723">
    <property type="entry name" value="Lipase/lipooxygenase domain (PLAT/LH2 domain)"/>
    <property type="match status" value="1"/>
</dbReference>
<dbReference type="PROSITE" id="PS50095">
    <property type="entry name" value="PLAT"/>
    <property type="match status" value="1"/>
</dbReference>
<dbReference type="Pfam" id="PF01477">
    <property type="entry name" value="PLAT"/>
    <property type="match status" value="1"/>
</dbReference>
<feature type="domain" description="PLAT" evidence="2">
    <location>
        <begin position="61"/>
        <end position="187"/>
    </location>
</feature>
<protein>
    <submittedName>
        <fullName evidence="3">PLAT domain-containing protein 2</fullName>
    </submittedName>
</protein>
<evidence type="ECO:0000259" key="2">
    <source>
        <dbReference type="PROSITE" id="PS50095"/>
    </source>
</evidence>
<dbReference type="Proteomes" id="UP000288805">
    <property type="component" value="Unassembled WGS sequence"/>
</dbReference>
<dbReference type="InterPro" id="IPR036392">
    <property type="entry name" value="PLAT/LH2_dom_sf"/>
</dbReference>
<comment type="caution">
    <text evidence="3">The sequence shown here is derived from an EMBL/GenBank/DDBJ whole genome shotgun (WGS) entry which is preliminary data.</text>
</comment>